<feature type="domain" description="PHD-type" evidence="16">
    <location>
        <begin position="36"/>
        <end position="174"/>
    </location>
</feature>
<feature type="compositionally biased region" description="Acidic residues" evidence="15">
    <location>
        <begin position="674"/>
        <end position="686"/>
    </location>
</feature>
<keyword evidence="3" id="KW-0479">Metal-binding</keyword>
<organism evidence="17 18">
    <name type="scientific">Chironomus riparius</name>
    <dbReference type="NCBI Taxonomy" id="315576"/>
    <lineage>
        <taxon>Eukaryota</taxon>
        <taxon>Metazoa</taxon>
        <taxon>Ecdysozoa</taxon>
        <taxon>Arthropoda</taxon>
        <taxon>Hexapoda</taxon>
        <taxon>Insecta</taxon>
        <taxon>Pterygota</taxon>
        <taxon>Neoptera</taxon>
        <taxon>Endopterygota</taxon>
        <taxon>Diptera</taxon>
        <taxon>Nematocera</taxon>
        <taxon>Chironomoidea</taxon>
        <taxon>Chironomidae</taxon>
        <taxon>Chironominae</taxon>
        <taxon>Chironomus</taxon>
    </lineage>
</organism>
<comment type="subcellular location">
    <subcellularLocation>
        <location evidence="1">Nucleus</location>
    </subcellularLocation>
</comment>
<feature type="region of interest" description="Disordered" evidence="15">
    <location>
        <begin position="856"/>
        <end position="887"/>
    </location>
</feature>
<keyword evidence="9" id="KW-0067">ATP-binding</keyword>
<evidence type="ECO:0000256" key="3">
    <source>
        <dbReference type="ARBA" id="ARBA00022723"/>
    </source>
</evidence>
<accession>A0A9N9S0Z6</accession>
<reference evidence="17" key="1">
    <citation type="submission" date="2022-01" db="EMBL/GenBank/DDBJ databases">
        <authorList>
            <person name="King R."/>
        </authorList>
    </citation>
    <scope>NUCLEOTIDE SEQUENCE</scope>
</reference>
<gene>
    <name evidence="17" type="ORF">CHIRRI_LOCUS10025</name>
</gene>
<evidence type="ECO:0000256" key="2">
    <source>
        <dbReference type="ARBA" id="ARBA00007025"/>
    </source>
</evidence>
<dbReference type="Pfam" id="PF17981">
    <property type="entry name" value="ADD_ATRX"/>
    <property type="match status" value="1"/>
</dbReference>
<feature type="compositionally biased region" description="Basic and acidic residues" evidence="15">
    <location>
        <begin position="769"/>
        <end position="779"/>
    </location>
</feature>
<keyword evidence="8" id="KW-0862">Zinc</keyword>
<keyword evidence="12" id="KW-0539">Nucleus</keyword>
<evidence type="ECO:0000256" key="4">
    <source>
        <dbReference type="ARBA" id="ARBA00022741"/>
    </source>
</evidence>
<proteinExistence type="inferred from homology"/>
<dbReference type="PANTHER" id="PTHR46357:SF1">
    <property type="entry name" value="TRANSCRIPTIONAL REGULATOR ATRX"/>
    <property type="match status" value="1"/>
</dbReference>
<evidence type="ECO:0000313" key="18">
    <source>
        <dbReference type="Proteomes" id="UP001153620"/>
    </source>
</evidence>
<dbReference type="InterPro" id="IPR052131">
    <property type="entry name" value="ATRX_domain-containing"/>
</dbReference>
<evidence type="ECO:0000256" key="5">
    <source>
        <dbReference type="ARBA" id="ARBA00022763"/>
    </source>
</evidence>
<keyword evidence="11" id="KW-0234">DNA repair</keyword>
<keyword evidence="4" id="KW-0547">Nucleotide-binding</keyword>
<feature type="compositionally biased region" description="Basic and acidic residues" evidence="15">
    <location>
        <begin position="712"/>
        <end position="722"/>
    </location>
</feature>
<sequence length="932" mass="104425">MAVMIASEFKDADGFRLQFEESVTDDERVFYMRTFIRVDEVSKDRVHCTTCDVHLGTAPISEKIIRTHQILGVTQCNKCFAFYNSGEFGKGEDGSEYYCRWCGQGGEVFCCSTCPFVFCNKCIRDNLTMAYIKEIERNDDWSCFVCNRETLKRLRAQHWALRNFMNKQLEKIQNVNINSEEELNTMLNDDQAICCPKKKRKQILKPAPAPVKRPATNGGGLTLVGPPAKKQIIAPTKMLKVPVNTNYHLTKPGPKPTPPASMAKPKGNNEVVCTPDILGLFNNKTNNAAQRPQTSTAPPPLIMRQNQRPVRPLASTSSTTGNPIYHTGNRNISVNGYQIDLNQAARQEIFRLPNGKLIQVRKQPNSTPAQPTIRPGLHFAMQPRAHIPVRPSPPTITTTSRMMRPAMAPQLRVSRPQLPQQRQSAPNQANAPVASTVFTQQNGSISVARAPQPDTQFGKAKTAFEDKIINGLEICQHTINKMITLTNSSSFKNSRSFADLKDLYIHLQYLFTYTSGKIKTLQDSLGTNVEELAKHDKSLKEKEKHDSDELEIVEQKQDVIEVFSDDEEELPRVNQVATKKTAAPCIKSPEQEALEVEQEIVSALLATMQETFNRQPDQPELLASCNYMSDDKKLLIKSAVKVERLEESKSPLVKQYMIAIQQRRDNEPSAEQNIENEEGEDGDDDFPPLVPEIVMDENPNPDEITEQTENSEESKEKEHVEPEPEPEANVEDKMETEDAPKSVNDSSDVVEIPSDDDEAEITQTNENESVEKENNQSKEEETELNEEQSKDDGEIPEASETIPDETMEVDNNESTADNPDESVISLDSLINCNEAIENETAENGTAENDEVAEKVAEISSNEDITENGEVITETENDTTQAEEVDESIVSKDAEEITKITENGIDEKDLLDNLLNSLDENEPLAPIELENFP</sequence>
<keyword evidence="5" id="KW-0227">DNA damage</keyword>
<feature type="compositionally biased region" description="Acidic residues" evidence="15">
    <location>
        <begin position="872"/>
        <end position="886"/>
    </location>
</feature>
<evidence type="ECO:0000256" key="15">
    <source>
        <dbReference type="SAM" id="MobiDB-lite"/>
    </source>
</evidence>
<evidence type="ECO:0000259" key="16">
    <source>
        <dbReference type="PROSITE" id="PS51533"/>
    </source>
</evidence>
<name>A0A9N9S0Z6_9DIPT</name>
<reference evidence="17" key="2">
    <citation type="submission" date="2022-10" db="EMBL/GenBank/DDBJ databases">
        <authorList>
            <consortium name="ENA_rothamsted_submissions"/>
            <consortium name="culmorum"/>
            <person name="King R."/>
        </authorList>
    </citation>
    <scope>NUCLEOTIDE SEQUENCE</scope>
</reference>
<dbReference type="PANTHER" id="PTHR46357">
    <property type="entry name" value="TRANSCRIPTIONAL REGULATOR ATRX"/>
    <property type="match status" value="1"/>
</dbReference>
<keyword evidence="18" id="KW-1185">Reference proteome</keyword>
<feature type="compositionally biased region" description="Acidic residues" evidence="15">
    <location>
        <begin position="794"/>
        <end position="811"/>
    </location>
</feature>
<dbReference type="GO" id="GO:0031297">
    <property type="term" value="P:replication fork processing"/>
    <property type="evidence" value="ECO:0007669"/>
    <property type="project" value="TreeGrafter"/>
</dbReference>
<feature type="compositionally biased region" description="Acidic residues" evidence="15">
    <location>
        <begin position="699"/>
        <end position="711"/>
    </location>
</feature>
<evidence type="ECO:0000256" key="13">
    <source>
        <dbReference type="ARBA" id="ARBA00047995"/>
    </source>
</evidence>
<dbReference type="InterPro" id="IPR011011">
    <property type="entry name" value="Znf_FYVE_PHD"/>
</dbReference>
<protein>
    <recommendedName>
        <fullName evidence="16">PHD-type domain-containing protein</fullName>
    </recommendedName>
</protein>
<comment type="similarity">
    <text evidence="2">Belongs to the SNF2/RAD54 helicase family.</text>
</comment>
<dbReference type="GO" id="GO:0008270">
    <property type="term" value="F:zinc ion binding"/>
    <property type="evidence" value="ECO:0007669"/>
    <property type="project" value="UniProtKB-KW"/>
</dbReference>
<dbReference type="GO" id="GO:0003678">
    <property type="term" value="F:DNA helicase activity"/>
    <property type="evidence" value="ECO:0007669"/>
    <property type="project" value="UniProtKB-EC"/>
</dbReference>
<feature type="compositionally biased region" description="Basic and acidic residues" evidence="15">
    <location>
        <begin position="730"/>
        <end position="740"/>
    </location>
</feature>
<evidence type="ECO:0000256" key="6">
    <source>
        <dbReference type="ARBA" id="ARBA00022771"/>
    </source>
</evidence>
<dbReference type="CDD" id="cd11726">
    <property type="entry name" value="ADDz_ATRX"/>
    <property type="match status" value="1"/>
</dbReference>
<keyword evidence="10" id="KW-0238">DNA-binding</keyword>
<evidence type="ECO:0000256" key="7">
    <source>
        <dbReference type="ARBA" id="ARBA00022801"/>
    </source>
</evidence>
<dbReference type="GO" id="GO:0006338">
    <property type="term" value="P:chromatin remodeling"/>
    <property type="evidence" value="ECO:0007669"/>
    <property type="project" value="TreeGrafter"/>
</dbReference>
<dbReference type="InterPro" id="IPR013083">
    <property type="entry name" value="Znf_RING/FYVE/PHD"/>
</dbReference>
<dbReference type="GO" id="GO:0005634">
    <property type="term" value="C:nucleus"/>
    <property type="evidence" value="ECO:0007669"/>
    <property type="project" value="UniProtKB-SubCell"/>
</dbReference>
<evidence type="ECO:0000256" key="10">
    <source>
        <dbReference type="ARBA" id="ARBA00023125"/>
    </source>
</evidence>
<comment type="catalytic activity">
    <reaction evidence="13">
        <text>ATP + H2O = ADP + phosphate + H(+)</text>
        <dbReference type="Rhea" id="RHEA:13065"/>
        <dbReference type="ChEBI" id="CHEBI:15377"/>
        <dbReference type="ChEBI" id="CHEBI:15378"/>
        <dbReference type="ChEBI" id="CHEBI:30616"/>
        <dbReference type="ChEBI" id="CHEBI:43474"/>
        <dbReference type="ChEBI" id="CHEBI:456216"/>
        <dbReference type="EC" id="3.6.4.12"/>
    </reaction>
</comment>
<evidence type="ECO:0000256" key="12">
    <source>
        <dbReference type="ARBA" id="ARBA00023242"/>
    </source>
</evidence>
<dbReference type="PROSITE" id="PS51533">
    <property type="entry name" value="ADD"/>
    <property type="match status" value="1"/>
</dbReference>
<evidence type="ECO:0000256" key="8">
    <source>
        <dbReference type="ARBA" id="ARBA00022833"/>
    </source>
</evidence>
<dbReference type="GO" id="GO:0005721">
    <property type="term" value="C:pericentric heterochromatin"/>
    <property type="evidence" value="ECO:0007669"/>
    <property type="project" value="TreeGrafter"/>
</dbReference>
<dbReference type="GO" id="GO:0006281">
    <property type="term" value="P:DNA repair"/>
    <property type="evidence" value="ECO:0007669"/>
    <property type="project" value="UniProtKB-KW"/>
</dbReference>
<dbReference type="OrthoDB" id="6286493at2759"/>
<dbReference type="GO" id="GO:0010468">
    <property type="term" value="P:regulation of gene expression"/>
    <property type="evidence" value="ECO:0007669"/>
    <property type="project" value="UniProtKB-ARBA"/>
</dbReference>
<dbReference type="GO" id="GO:0005524">
    <property type="term" value="F:ATP binding"/>
    <property type="evidence" value="ECO:0007669"/>
    <property type="project" value="UniProtKB-KW"/>
</dbReference>
<dbReference type="EMBL" id="OU895879">
    <property type="protein sequence ID" value="CAG9807176.1"/>
    <property type="molecule type" value="Genomic_DNA"/>
</dbReference>
<dbReference type="Proteomes" id="UP001153620">
    <property type="component" value="Chromosome 3"/>
</dbReference>
<evidence type="ECO:0000313" key="17">
    <source>
        <dbReference type="EMBL" id="CAG9807176.1"/>
    </source>
</evidence>
<dbReference type="GO" id="GO:0016787">
    <property type="term" value="F:hydrolase activity"/>
    <property type="evidence" value="ECO:0007669"/>
    <property type="project" value="UniProtKB-KW"/>
</dbReference>
<evidence type="ECO:0000256" key="9">
    <source>
        <dbReference type="ARBA" id="ARBA00022840"/>
    </source>
</evidence>
<dbReference type="AlphaFoldDB" id="A0A9N9S0Z6"/>
<dbReference type="GO" id="GO:0031490">
    <property type="term" value="F:chromatin DNA binding"/>
    <property type="evidence" value="ECO:0007669"/>
    <property type="project" value="TreeGrafter"/>
</dbReference>
<evidence type="ECO:0000256" key="14">
    <source>
        <dbReference type="SAM" id="Coils"/>
    </source>
</evidence>
<keyword evidence="14" id="KW-0175">Coiled coil</keyword>
<keyword evidence="6" id="KW-0863">Zinc-finger</keyword>
<feature type="region of interest" description="Disordered" evidence="15">
    <location>
        <begin position="663"/>
        <end position="826"/>
    </location>
</feature>
<dbReference type="Gene3D" id="3.30.40.10">
    <property type="entry name" value="Zinc/RING finger domain, C3HC4 (zinc finger)"/>
    <property type="match status" value="1"/>
</dbReference>
<dbReference type="InterPro" id="IPR025766">
    <property type="entry name" value="ADD"/>
</dbReference>
<evidence type="ECO:0000256" key="11">
    <source>
        <dbReference type="ARBA" id="ARBA00023204"/>
    </source>
</evidence>
<feature type="coiled-coil region" evidence="14">
    <location>
        <begin position="162"/>
        <end position="189"/>
    </location>
</feature>
<dbReference type="SUPFAM" id="SSF57903">
    <property type="entry name" value="FYVE/PHD zinc finger"/>
    <property type="match status" value="1"/>
</dbReference>
<keyword evidence="7" id="KW-0378">Hydrolase</keyword>
<dbReference type="InterPro" id="IPR041430">
    <property type="entry name" value="ADD_ATRX"/>
</dbReference>
<evidence type="ECO:0000256" key="1">
    <source>
        <dbReference type="ARBA" id="ARBA00004123"/>
    </source>
</evidence>